<proteinExistence type="predicted"/>
<accession>A0A3A4ZMT8</accession>
<name>A0A3A4ZMT8_UNCKA</name>
<dbReference type="AlphaFoldDB" id="A0A3A4ZMT8"/>
<dbReference type="EMBL" id="QZJF01000005">
    <property type="protein sequence ID" value="RJR28030.1"/>
    <property type="molecule type" value="Genomic_DNA"/>
</dbReference>
<gene>
    <name evidence="1" type="ORF">C4561_00805</name>
</gene>
<sequence>MNTDNQLTWLTEELCDKIRVVFEPKYGHLLSDNEVYDIANNLVSFLELILKNRGAQYEGK</sequence>
<organism evidence="1 2">
    <name type="scientific">candidate division WWE3 bacterium</name>
    <dbReference type="NCBI Taxonomy" id="2053526"/>
    <lineage>
        <taxon>Bacteria</taxon>
        <taxon>Katanobacteria</taxon>
    </lineage>
</organism>
<dbReference type="Proteomes" id="UP000265540">
    <property type="component" value="Unassembled WGS sequence"/>
</dbReference>
<evidence type="ECO:0000313" key="1">
    <source>
        <dbReference type="EMBL" id="RJR28030.1"/>
    </source>
</evidence>
<evidence type="ECO:0000313" key="2">
    <source>
        <dbReference type="Proteomes" id="UP000265540"/>
    </source>
</evidence>
<reference evidence="1 2" key="1">
    <citation type="journal article" date="2017" name="ISME J.">
        <title>Energy and carbon metabolisms in a deep terrestrial subsurface fluid microbial community.</title>
        <authorList>
            <person name="Momper L."/>
            <person name="Jungbluth S.P."/>
            <person name="Lee M.D."/>
            <person name="Amend J.P."/>
        </authorList>
    </citation>
    <scope>NUCLEOTIDE SEQUENCE [LARGE SCALE GENOMIC DNA]</scope>
    <source>
        <strain evidence="1">SURF_46</strain>
    </source>
</reference>
<protein>
    <submittedName>
        <fullName evidence="1">Uncharacterized protein</fullName>
    </submittedName>
</protein>
<comment type="caution">
    <text evidence="1">The sequence shown here is derived from an EMBL/GenBank/DDBJ whole genome shotgun (WGS) entry which is preliminary data.</text>
</comment>